<dbReference type="Pfam" id="PF03883">
    <property type="entry name" value="H2O2_YaaD"/>
    <property type="match status" value="1"/>
</dbReference>
<feature type="region of interest" description="Disordered" evidence="1">
    <location>
        <begin position="1"/>
        <end position="28"/>
    </location>
</feature>
<protein>
    <submittedName>
        <fullName evidence="2">Uncharacterized protein</fullName>
    </submittedName>
</protein>
<dbReference type="EMBL" id="CAUYUJ010017129">
    <property type="protein sequence ID" value="CAK0872058.1"/>
    <property type="molecule type" value="Genomic_DNA"/>
</dbReference>
<gene>
    <name evidence="2" type="ORF">PCOR1329_LOCUS57645</name>
</gene>
<reference evidence="2" key="1">
    <citation type="submission" date="2023-10" db="EMBL/GenBank/DDBJ databases">
        <authorList>
            <person name="Chen Y."/>
            <person name="Shah S."/>
            <person name="Dougan E. K."/>
            <person name="Thang M."/>
            <person name="Chan C."/>
        </authorList>
    </citation>
    <scope>NUCLEOTIDE SEQUENCE [LARGE SCALE GENOMIC DNA]</scope>
</reference>
<evidence type="ECO:0000313" key="2">
    <source>
        <dbReference type="EMBL" id="CAK0872058.1"/>
    </source>
</evidence>
<accession>A0ABN9VJ24</accession>
<dbReference type="Proteomes" id="UP001189429">
    <property type="component" value="Unassembled WGS sequence"/>
</dbReference>
<organism evidence="2 3">
    <name type="scientific">Prorocentrum cordatum</name>
    <dbReference type="NCBI Taxonomy" id="2364126"/>
    <lineage>
        <taxon>Eukaryota</taxon>
        <taxon>Sar</taxon>
        <taxon>Alveolata</taxon>
        <taxon>Dinophyceae</taxon>
        <taxon>Prorocentrales</taxon>
        <taxon>Prorocentraceae</taxon>
        <taxon>Prorocentrum</taxon>
    </lineage>
</organism>
<keyword evidence="3" id="KW-1185">Reference proteome</keyword>
<name>A0ABN9VJ24_9DINO</name>
<evidence type="ECO:0000313" key="3">
    <source>
        <dbReference type="Proteomes" id="UP001189429"/>
    </source>
</evidence>
<dbReference type="InterPro" id="IPR005583">
    <property type="entry name" value="YaaA"/>
</dbReference>
<feature type="compositionally biased region" description="Pro residues" evidence="1">
    <location>
        <begin position="8"/>
        <end position="19"/>
    </location>
</feature>
<comment type="caution">
    <text evidence="2">The sequence shown here is derived from an EMBL/GenBank/DDBJ whole genome shotgun (WGS) entry which is preliminary data.</text>
</comment>
<sequence length="144" mass="16376">MKQRSGARPPPPPPLPPNVGSPNNKTFATGRRVVYRSEGWSQGGCEGNFLRDYWREPILRDLEDSMQRFPMPVIVNCAAEEDHAILNRDALPEGTRVASVTFKMIDKSRSEEARGEFVRWALQERCMSVEELLEYPGLIEEGEE</sequence>
<feature type="non-terminal residue" evidence="2">
    <location>
        <position position="144"/>
    </location>
</feature>
<proteinExistence type="predicted"/>
<evidence type="ECO:0000256" key="1">
    <source>
        <dbReference type="SAM" id="MobiDB-lite"/>
    </source>
</evidence>